<proteinExistence type="predicted"/>
<dbReference type="OrthoDB" id="9770415at2"/>
<accession>A0A559K5B1</accession>
<dbReference type="InterPro" id="IPR003439">
    <property type="entry name" value="ABC_transporter-like_ATP-bd"/>
</dbReference>
<dbReference type="AlphaFoldDB" id="A0A559K5B1"/>
<keyword evidence="5" id="KW-0547">Nucleotide-binding</keyword>
<dbReference type="PANTHER" id="PTHR43394:SF1">
    <property type="entry name" value="ATP-BINDING CASSETTE SUB-FAMILY B MEMBER 10, MITOCHONDRIAL"/>
    <property type="match status" value="1"/>
</dbReference>
<feature type="transmembrane region" description="Helical" evidence="9">
    <location>
        <begin position="29"/>
        <end position="51"/>
    </location>
</feature>
<dbReference type="InterPro" id="IPR011527">
    <property type="entry name" value="ABC1_TM_dom"/>
</dbReference>
<comment type="caution">
    <text evidence="12">The sequence shown here is derived from an EMBL/GenBank/DDBJ whole genome shotgun (WGS) entry which is preliminary data.</text>
</comment>
<name>A0A559K5B1_9BACL</name>
<keyword evidence="13" id="KW-1185">Reference proteome</keyword>
<dbReference type="InterPro" id="IPR039421">
    <property type="entry name" value="Type_1_exporter"/>
</dbReference>
<dbReference type="Pfam" id="PF00664">
    <property type="entry name" value="ABC_membrane"/>
    <property type="match status" value="1"/>
</dbReference>
<reference evidence="12 13" key="1">
    <citation type="submission" date="2019-07" db="EMBL/GenBank/DDBJ databases">
        <authorList>
            <person name="Kim J."/>
        </authorList>
    </citation>
    <scope>NUCLEOTIDE SEQUENCE [LARGE SCALE GENOMIC DNA]</scope>
    <source>
        <strain evidence="12 13">JC52</strain>
    </source>
</reference>
<dbReference type="Gene3D" id="3.40.50.300">
    <property type="entry name" value="P-loop containing nucleotide triphosphate hydrolases"/>
    <property type="match status" value="1"/>
</dbReference>
<sequence>MFYIELHAYRGRFDVGFLKKYASTYWKRFFLAIFFVMLEALADLSMPTIMARIVDEGVARLQLSYVLSMGGLMLLIAGLGAIAASSRNVIASRVSQAFGAELRFDLFKKIQTFSFENIDQFERASLITRMTNDVTQVQNFINGLMRIFVKAPMLCIGGLIMAARLNSHLSVVLVVVIPIVAFLIVMNMKIGFPRFLRVQKMLDQVNGIMREYLSGVRVVKAFNRFDYEQNKFDQTNQEYRAKSTQAMRAMAIFNPAIMLTVNFGIIAVLWIGGSGVSGGTMQVGHIIAFINYMTQILFALMMISMVFNMFIRARASAVRIGEVFEQQNAMTWKEGVTADTNVRGLVEFQNVSFSYDGTAGTPVLKNITLSCLPGETIGIIGSTGSGKSSLVGLIPRFYDTSSGSVKVNGVDVKDLDPKKLREKIAIVPQKTVLFTGSVMDNIRMGKENATEEEVELAAKIAEAHDFVSTFPEGYQTVLGQKGVNFSGGQKQRVSIARALVRKPEILILDDCTSAVDVATEARIKEKLKLYAKDLTCLLIAQRITSVMDADKIVVLDNGEIVGIGTHDSLLKSCQVYQEIYQSQVGKEMYQDVKAE</sequence>
<dbReference type="PANTHER" id="PTHR43394">
    <property type="entry name" value="ATP-DEPENDENT PERMEASE MDL1, MITOCHONDRIAL"/>
    <property type="match status" value="1"/>
</dbReference>
<keyword evidence="7 9" id="KW-1133">Transmembrane helix</keyword>
<keyword evidence="2" id="KW-0813">Transport</keyword>
<dbReference type="SUPFAM" id="SSF52540">
    <property type="entry name" value="P-loop containing nucleoside triphosphate hydrolases"/>
    <property type="match status" value="1"/>
</dbReference>
<evidence type="ECO:0000313" key="13">
    <source>
        <dbReference type="Proteomes" id="UP000317036"/>
    </source>
</evidence>
<dbReference type="FunFam" id="1.20.1560.10:FF:000040">
    <property type="entry name" value="Multidrug ABC transporter ATP-binding protein"/>
    <property type="match status" value="1"/>
</dbReference>
<evidence type="ECO:0000259" key="11">
    <source>
        <dbReference type="PROSITE" id="PS50929"/>
    </source>
</evidence>
<evidence type="ECO:0000256" key="9">
    <source>
        <dbReference type="SAM" id="Phobius"/>
    </source>
</evidence>
<evidence type="ECO:0000256" key="3">
    <source>
        <dbReference type="ARBA" id="ARBA00022475"/>
    </source>
</evidence>
<feature type="transmembrane region" description="Helical" evidence="9">
    <location>
        <begin position="292"/>
        <end position="311"/>
    </location>
</feature>
<keyword evidence="6 12" id="KW-0067">ATP-binding</keyword>
<dbReference type="CDD" id="cd18548">
    <property type="entry name" value="ABC_6TM_Tm287_like"/>
    <property type="match status" value="1"/>
</dbReference>
<dbReference type="InterPro" id="IPR017871">
    <property type="entry name" value="ABC_transporter-like_CS"/>
</dbReference>
<dbReference type="InterPro" id="IPR003593">
    <property type="entry name" value="AAA+_ATPase"/>
</dbReference>
<feature type="transmembrane region" description="Helical" evidence="9">
    <location>
        <begin position="171"/>
        <end position="192"/>
    </location>
</feature>
<dbReference type="GO" id="GO:0015421">
    <property type="term" value="F:ABC-type oligopeptide transporter activity"/>
    <property type="evidence" value="ECO:0007669"/>
    <property type="project" value="TreeGrafter"/>
</dbReference>
<dbReference type="InterPro" id="IPR027417">
    <property type="entry name" value="P-loop_NTPase"/>
</dbReference>
<protein>
    <submittedName>
        <fullName evidence="12">ABC transporter ATP-binding protein</fullName>
    </submittedName>
</protein>
<dbReference type="Gene3D" id="1.20.1560.10">
    <property type="entry name" value="ABC transporter type 1, transmembrane domain"/>
    <property type="match status" value="1"/>
</dbReference>
<evidence type="ECO:0000256" key="6">
    <source>
        <dbReference type="ARBA" id="ARBA00022840"/>
    </source>
</evidence>
<dbReference type="SUPFAM" id="SSF90123">
    <property type="entry name" value="ABC transporter transmembrane region"/>
    <property type="match status" value="1"/>
</dbReference>
<dbReference type="GO" id="GO:0016887">
    <property type="term" value="F:ATP hydrolysis activity"/>
    <property type="evidence" value="ECO:0007669"/>
    <property type="project" value="InterPro"/>
</dbReference>
<evidence type="ECO:0000259" key="10">
    <source>
        <dbReference type="PROSITE" id="PS50893"/>
    </source>
</evidence>
<dbReference type="FunFam" id="3.40.50.300:FF:000221">
    <property type="entry name" value="Multidrug ABC transporter ATP-binding protein"/>
    <property type="match status" value="1"/>
</dbReference>
<keyword evidence="3" id="KW-1003">Cell membrane</keyword>
<dbReference type="Pfam" id="PF00005">
    <property type="entry name" value="ABC_tran"/>
    <property type="match status" value="1"/>
</dbReference>
<feature type="transmembrane region" description="Helical" evidence="9">
    <location>
        <begin position="249"/>
        <end position="272"/>
    </location>
</feature>
<dbReference type="InterPro" id="IPR036640">
    <property type="entry name" value="ABC1_TM_sf"/>
</dbReference>
<feature type="domain" description="ABC transporter" evidence="10">
    <location>
        <begin position="346"/>
        <end position="582"/>
    </location>
</feature>
<dbReference type="EMBL" id="VNJI01000040">
    <property type="protein sequence ID" value="TVY07283.1"/>
    <property type="molecule type" value="Genomic_DNA"/>
</dbReference>
<gene>
    <name evidence="12" type="ORF">FPZ49_24970</name>
</gene>
<feature type="transmembrane region" description="Helical" evidence="9">
    <location>
        <begin position="63"/>
        <end position="84"/>
    </location>
</feature>
<dbReference type="PROSITE" id="PS50929">
    <property type="entry name" value="ABC_TM1F"/>
    <property type="match status" value="1"/>
</dbReference>
<comment type="subcellular location">
    <subcellularLocation>
        <location evidence="1">Cell membrane</location>
        <topology evidence="1">Multi-pass membrane protein</topology>
    </subcellularLocation>
</comment>
<keyword evidence="4 9" id="KW-0812">Transmembrane</keyword>
<evidence type="ECO:0000256" key="4">
    <source>
        <dbReference type="ARBA" id="ARBA00022692"/>
    </source>
</evidence>
<evidence type="ECO:0000313" key="12">
    <source>
        <dbReference type="EMBL" id="TVY07283.1"/>
    </source>
</evidence>
<dbReference type="PROSITE" id="PS00211">
    <property type="entry name" value="ABC_TRANSPORTER_1"/>
    <property type="match status" value="1"/>
</dbReference>
<dbReference type="PROSITE" id="PS50893">
    <property type="entry name" value="ABC_TRANSPORTER_2"/>
    <property type="match status" value="1"/>
</dbReference>
<feature type="domain" description="ABC transmembrane type-1" evidence="11">
    <location>
        <begin position="30"/>
        <end position="312"/>
    </location>
</feature>
<dbReference type="SMART" id="SM00382">
    <property type="entry name" value="AAA"/>
    <property type="match status" value="1"/>
</dbReference>
<evidence type="ECO:0000256" key="8">
    <source>
        <dbReference type="ARBA" id="ARBA00023136"/>
    </source>
</evidence>
<evidence type="ECO:0000256" key="1">
    <source>
        <dbReference type="ARBA" id="ARBA00004651"/>
    </source>
</evidence>
<evidence type="ECO:0000256" key="5">
    <source>
        <dbReference type="ARBA" id="ARBA00022741"/>
    </source>
</evidence>
<organism evidence="12 13">
    <name type="scientific">Paenibacillus cremeus</name>
    <dbReference type="NCBI Taxonomy" id="2163881"/>
    <lineage>
        <taxon>Bacteria</taxon>
        <taxon>Bacillati</taxon>
        <taxon>Bacillota</taxon>
        <taxon>Bacilli</taxon>
        <taxon>Bacillales</taxon>
        <taxon>Paenibacillaceae</taxon>
        <taxon>Paenibacillus</taxon>
    </lineage>
</organism>
<dbReference type="Proteomes" id="UP000317036">
    <property type="component" value="Unassembled WGS sequence"/>
</dbReference>
<dbReference type="GO" id="GO:0005524">
    <property type="term" value="F:ATP binding"/>
    <property type="evidence" value="ECO:0007669"/>
    <property type="project" value="UniProtKB-KW"/>
</dbReference>
<dbReference type="GO" id="GO:0005886">
    <property type="term" value="C:plasma membrane"/>
    <property type="evidence" value="ECO:0007669"/>
    <property type="project" value="UniProtKB-SubCell"/>
</dbReference>
<evidence type="ECO:0000256" key="2">
    <source>
        <dbReference type="ARBA" id="ARBA00022448"/>
    </source>
</evidence>
<evidence type="ECO:0000256" key="7">
    <source>
        <dbReference type="ARBA" id="ARBA00022989"/>
    </source>
</evidence>
<keyword evidence="8 9" id="KW-0472">Membrane</keyword>
<feature type="transmembrane region" description="Helical" evidence="9">
    <location>
        <begin position="147"/>
        <end position="165"/>
    </location>
</feature>